<keyword evidence="1" id="KW-1133">Transmembrane helix</keyword>
<sequence length="303" mass="33053">MFYHTVGAARLVNVTVDDQDLRIQYAPEEKHWMSLVGQDCDNGCNTSPDPAQVFNHTWHDATYNFKGSGMSAPQTFAFQFNGSALFVYGIQLSSFEMDLLFFMDSKPAGNYTFPGDSSSTTYTYDTSFYANPSLQPGEHFFLLQNGQGDGGEVSHILFDYLVYTVEVDDDAHGGVNTSMPGLSSTSTATISSPHTLTISQTPKATLTSPPGAAASGDLVKVLPVAISVTVLLAVITLFLWLLRRKHATAETVPNTHPRTRISMLPLEASQPLSVGSISPEVPHRAFTQFTEFGEPVYQYLTVS</sequence>
<gene>
    <name evidence="2" type="ORF">PHLGIDRAFT_122448</name>
</gene>
<feature type="transmembrane region" description="Helical" evidence="1">
    <location>
        <begin position="221"/>
        <end position="242"/>
    </location>
</feature>
<name>A0A0C3S3K4_PHLG1</name>
<keyword evidence="1" id="KW-0472">Membrane</keyword>
<dbReference type="AlphaFoldDB" id="A0A0C3S3K4"/>
<keyword evidence="1" id="KW-0812">Transmembrane</keyword>
<reference evidence="2 3" key="1">
    <citation type="journal article" date="2014" name="PLoS Genet.">
        <title>Analysis of the Phlebiopsis gigantea genome, transcriptome and secretome provides insight into its pioneer colonization strategies of wood.</title>
        <authorList>
            <person name="Hori C."/>
            <person name="Ishida T."/>
            <person name="Igarashi K."/>
            <person name="Samejima M."/>
            <person name="Suzuki H."/>
            <person name="Master E."/>
            <person name="Ferreira P."/>
            <person name="Ruiz-Duenas F.J."/>
            <person name="Held B."/>
            <person name="Canessa P."/>
            <person name="Larrondo L.F."/>
            <person name="Schmoll M."/>
            <person name="Druzhinina I.S."/>
            <person name="Kubicek C.P."/>
            <person name="Gaskell J.A."/>
            <person name="Kersten P."/>
            <person name="St John F."/>
            <person name="Glasner J."/>
            <person name="Sabat G."/>
            <person name="Splinter BonDurant S."/>
            <person name="Syed K."/>
            <person name="Yadav J."/>
            <person name="Mgbeahuruike A.C."/>
            <person name="Kovalchuk A."/>
            <person name="Asiegbu F.O."/>
            <person name="Lackner G."/>
            <person name="Hoffmeister D."/>
            <person name="Rencoret J."/>
            <person name="Gutierrez A."/>
            <person name="Sun H."/>
            <person name="Lindquist E."/>
            <person name="Barry K."/>
            <person name="Riley R."/>
            <person name="Grigoriev I.V."/>
            <person name="Henrissat B."/>
            <person name="Kues U."/>
            <person name="Berka R.M."/>
            <person name="Martinez A.T."/>
            <person name="Covert S.F."/>
            <person name="Blanchette R.A."/>
            <person name="Cullen D."/>
        </authorList>
    </citation>
    <scope>NUCLEOTIDE SEQUENCE [LARGE SCALE GENOMIC DNA]</scope>
    <source>
        <strain evidence="2 3">11061_1 CR5-6</strain>
    </source>
</reference>
<dbReference type="EMBL" id="KN840674">
    <property type="protein sequence ID" value="KIP02460.1"/>
    <property type="molecule type" value="Genomic_DNA"/>
</dbReference>
<dbReference type="Proteomes" id="UP000053257">
    <property type="component" value="Unassembled WGS sequence"/>
</dbReference>
<evidence type="ECO:0008006" key="4">
    <source>
        <dbReference type="Google" id="ProtNLM"/>
    </source>
</evidence>
<evidence type="ECO:0000313" key="3">
    <source>
        <dbReference type="Proteomes" id="UP000053257"/>
    </source>
</evidence>
<keyword evidence="3" id="KW-1185">Reference proteome</keyword>
<evidence type="ECO:0000256" key="1">
    <source>
        <dbReference type="SAM" id="Phobius"/>
    </source>
</evidence>
<dbReference type="STRING" id="745531.A0A0C3S3K4"/>
<organism evidence="2 3">
    <name type="scientific">Phlebiopsis gigantea (strain 11061_1 CR5-6)</name>
    <name type="common">White-rot fungus</name>
    <name type="synonym">Peniophora gigantea</name>
    <dbReference type="NCBI Taxonomy" id="745531"/>
    <lineage>
        <taxon>Eukaryota</taxon>
        <taxon>Fungi</taxon>
        <taxon>Dikarya</taxon>
        <taxon>Basidiomycota</taxon>
        <taxon>Agaricomycotina</taxon>
        <taxon>Agaricomycetes</taxon>
        <taxon>Polyporales</taxon>
        <taxon>Phanerochaetaceae</taxon>
        <taxon>Phlebiopsis</taxon>
    </lineage>
</organism>
<dbReference type="HOGENOM" id="CLU_918635_0_0_1"/>
<dbReference type="OrthoDB" id="3270641at2759"/>
<proteinExistence type="predicted"/>
<accession>A0A0C3S3K4</accession>
<protein>
    <recommendedName>
        <fullName evidence="4">Transmembrane protein</fullName>
    </recommendedName>
</protein>
<evidence type="ECO:0000313" key="2">
    <source>
        <dbReference type="EMBL" id="KIP02460.1"/>
    </source>
</evidence>